<accession>A0A835IC10</accession>
<dbReference type="AlphaFoldDB" id="A0A835IC10"/>
<keyword evidence="2" id="KW-1185">Reference proteome</keyword>
<dbReference type="EMBL" id="JADFTS010000003">
    <property type="protein sequence ID" value="KAF9613758.1"/>
    <property type="molecule type" value="Genomic_DNA"/>
</dbReference>
<name>A0A835IC10_9MAGN</name>
<organism evidence="1 2">
    <name type="scientific">Coptis chinensis</name>
    <dbReference type="NCBI Taxonomy" id="261450"/>
    <lineage>
        <taxon>Eukaryota</taxon>
        <taxon>Viridiplantae</taxon>
        <taxon>Streptophyta</taxon>
        <taxon>Embryophyta</taxon>
        <taxon>Tracheophyta</taxon>
        <taxon>Spermatophyta</taxon>
        <taxon>Magnoliopsida</taxon>
        <taxon>Ranunculales</taxon>
        <taxon>Ranunculaceae</taxon>
        <taxon>Coptidoideae</taxon>
        <taxon>Coptis</taxon>
    </lineage>
</organism>
<protein>
    <submittedName>
        <fullName evidence="1">Uncharacterized protein</fullName>
    </submittedName>
</protein>
<proteinExistence type="predicted"/>
<evidence type="ECO:0000313" key="1">
    <source>
        <dbReference type="EMBL" id="KAF9613758.1"/>
    </source>
</evidence>
<sequence>MLLQQKVTFETGQEDSAEILEELMLREHRGNRSVLFDGIEEGGIRATVYSHDVNDHDNEKALDGLHDRVNLLRTHEDENQH</sequence>
<evidence type="ECO:0000313" key="2">
    <source>
        <dbReference type="Proteomes" id="UP000631114"/>
    </source>
</evidence>
<reference evidence="1 2" key="1">
    <citation type="submission" date="2020-10" db="EMBL/GenBank/DDBJ databases">
        <title>The Coptis chinensis genome and diversification of protoberbering-type alkaloids.</title>
        <authorList>
            <person name="Wang B."/>
            <person name="Shu S."/>
            <person name="Song C."/>
            <person name="Liu Y."/>
        </authorList>
    </citation>
    <scope>NUCLEOTIDE SEQUENCE [LARGE SCALE GENOMIC DNA]</scope>
    <source>
        <strain evidence="1">HL-2020</strain>
        <tissue evidence="1">Leaf</tissue>
    </source>
</reference>
<dbReference type="OrthoDB" id="261831at2759"/>
<gene>
    <name evidence="1" type="ORF">IFM89_010488</name>
</gene>
<dbReference type="Proteomes" id="UP000631114">
    <property type="component" value="Unassembled WGS sequence"/>
</dbReference>
<comment type="caution">
    <text evidence="1">The sequence shown here is derived from an EMBL/GenBank/DDBJ whole genome shotgun (WGS) entry which is preliminary data.</text>
</comment>